<organism evidence="3 4">
    <name type="scientific">Penicillium salamii</name>
    <dbReference type="NCBI Taxonomy" id="1612424"/>
    <lineage>
        <taxon>Eukaryota</taxon>
        <taxon>Fungi</taxon>
        <taxon>Dikarya</taxon>
        <taxon>Ascomycota</taxon>
        <taxon>Pezizomycotina</taxon>
        <taxon>Eurotiomycetes</taxon>
        <taxon>Eurotiomycetidae</taxon>
        <taxon>Eurotiales</taxon>
        <taxon>Aspergillaceae</taxon>
        <taxon>Penicillium</taxon>
    </lineage>
</organism>
<evidence type="ECO:0000313" key="3">
    <source>
        <dbReference type="EMBL" id="CAG8394785.1"/>
    </source>
</evidence>
<dbReference type="GO" id="GO:0047632">
    <property type="term" value="F:agmatine deiminase activity"/>
    <property type="evidence" value="ECO:0007669"/>
    <property type="project" value="TreeGrafter"/>
</dbReference>
<dbReference type="PANTHER" id="PTHR31377:SF0">
    <property type="entry name" value="AGMATINE DEIMINASE-RELATED"/>
    <property type="match status" value="1"/>
</dbReference>
<keyword evidence="4" id="KW-1185">Reference proteome</keyword>
<proteinExistence type="predicted"/>
<dbReference type="Pfam" id="PF04371">
    <property type="entry name" value="PAD_porph"/>
    <property type="match status" value="1"/>
</dbReference>
<evidence type="ECO:0008006" key="5">
    <source>
        <dbReference type="Google" id="ProtNLM"/>
    </source>
</evidence>
<keyword evidence="2" id="KW-0812">Transmembrane</keyword>
<evidence type="ECO:0000256" key="1">
    <source>
        <dbReference type="ARBA" id="ARBA00022801"/>
    </source>
</evidence>
<dbReference type="GO" id="GO:0009446">
    <property type="term" value="P:putrescine biosynthetic process"/>
    <property type="evidence" value="ECO:0007669"/>
    <property type="project" value="InterPro"/>
</dbReference>
<gene>
    <name evidence="3" type="ORF">PSALAMII_LOCUS7169</name>
</gene>
<dbReference type="Gene3D" id="3.75.10.10">
    <property type="entry name" value="L-arginine/glycine Amidinotransferase, Chain A"/>
    <property type="match status" value="1"/>
</dbReference>
<protein>
    <recommendedName>
        <fullName evidence="5">Peptidyl-arginine deiminase, Porphyromonas-type</fullName>
    </recommendedName>
</protein>
<keyword evidence="2" id="KW-1133">Transmembrane helix</keyword>
<dbReference type="GO" id="GO:0004668">
    <property type="term" value="F:protein-arginine deiminase activity"/>
    <property type="evidence" value="ECO:0007669"/>
    <property type="project" value="InterPro"/>
</dbReference>
<sequence>MSPGPSQSGNSNVLYRLTTFVTLYFDLICLLSFHSPSLYLSTPSIVSIPSDESIVPGYFSIACDVTEQLDHNFPIPSIKHRILKPIFATMPPTNKTWHINHREELNGGHNDKQQFICPSETSPHIATLLSFPSARSTLPELYEKTRNEIISLATTIAAFEPVRLHARPEDLRSAEAMLAERSPSTPTAHLENITLVSAPTNHCWIRDTGPVYVRSADETDTTRYAIDFKFCEWGHKITERIYGSANSPAAEEAIRISPQYGDWPVMDEAAQIENTVFAAKVLELENASGESVTRVQTHIKLEGGGIEIDGEGTFMATESSIIGDARNPGLGKAEIEAELRRLLGVTAFVWFPGRIGLDVTDVHIDAEARFIRPGVVVVCRPHDDAEQVHWEIYREIRAILEESTDARGRCFEVHDVVEPDPKLVKGQLPGEEEAPAASYVNFYFANGGLVMPAFGDAAADTAAFELIKSLVPEREVRQVDVNALPRTGGVLHCVTQQVM</sequence>
<keyword evidence="2" id="KW-0472">Membrane</keyword>
<evidence type="ECO:0000313" key="4">
    <source>
        <dbReference type="Proteomes" id="UP001152649"/>
    </source>
</evidence>
<dbReference type="AlphaFoldDB" id="A0A9W4JEF6"/>
<dbReference type="SUPFAM" id="SSF55909">
    <property type="entry name" value="Pentein"/>
    <property type="match status" value="1"/>
</dbReference>
<dbReference type="Proteomes" id="UP001152649">
    <property type="component" value="Unassembled WGS sequence"/>
</dbReference>
<evidence type="ECO:0000256" key="2">
    <source>
        <dbReference type="SAM" id="Phobius"/>
    </source>
</evidence>
<name>A0A9W4JEF6_9EURO</name>
<dbReference type="EMBL" id="CAJVPG010000333">
    <property type="protein sequence ID" value="CAG8394785.1"/>
    <property type="molecule type" value="Genomic_DNA"/>
</dbReference>
<comment type="caution">
    <text evidence="3">The sequence shown here is derived from an EMBL/GenBank/DDBJ whole genome shotgun (WGS) entry which is preliminary data.</text>
</comment>
<accession>A0A9W4JEF6</accession>
<dbReference type="InterPro" id="IPR007466">
    <property type="entry name" value="Peptidyl-Arg-deiminase_porph"/>
</dbReference>
<reference evidence="3" key="1">
    <citation type="submission" date="2021-07" db="EMBL/GenBank/DDBJ databases">
        <authorList>
            <person name="Branca A.L. A."/>
        </authorList>
    </citation>
    <scope>NUCLEOTIDE SEQUENCE</scope>
</reference>
<dbReference type="PANTHER" id="PTHR31377">
    <property type="entry name" value="AGMATINE DEIMINASE-RELATED"/>
    <property type="match status" value="1"/>
</dbReference>
<dbReference type="OrthoDB" id="405906at2759"/>
<keyword evidence="1" id="KW-0378">Hydrolase</keyword>
<feature type="transmembrane region" description="Helical" evidence="2">
    <location>
        <begin position="13"/>
        <end position="33"/>
    </location>
</feature>